<evidence type="ECO:0000313" key="2">
    <source>
        <dbReference type="EMBL" id="KAJ1361075.1"/>
    </source>
</evidence>
<organism evidence="2 3">
    <name type="scientific">Parelaphostrongylus tenuis</name>
    <name type="common">Meningeal worm</name>
    <dbReference type="NCBI Taxonomy" id="148309"/>
    <lineage>
        <taxon>Eukaryota</taxon>
        <taxon>Metazoa</taxon>
        <taxon>Ecdysozoa</taxon>
        <taxon>Nematoda</taxon>
        <taxon>Chromadorea</taxon>
        <taxon>Rhabditida</taxon>
        <taxon>Rhabditina</taxon>
        <taxon>Rhabditomorpha</taxon>
        <taxon>Strongyloidea</taxon>
        <taxon>Metastrongylidae</taxon>
        <taxon>Parelaphostrongylus</taxon>
    </lineage>
</organism>
<sequence>MSRPLIVEPSPLAVVPVSISRIPQADTDVCIQNMKRKKVPSLPETIPTIRNVSLKKVAGRHPPTVFHKKSLPTIAKRDHILPSSPSTTRPSIANKDKKQHKVSSNFVLAKSTTTQLSSYKRRPLGPSQPTVLSPCVDEKDSVKCWKSIHYEQKLMSQRDAAQKHLNEWLIR</sequence>
<comment type="caution">
    <text evidence="2">The sequence shown here is derived from an EMBL/GenBank/DDBJ whole genome shotgun (WGS) entry which is preliminary data.</text>
</comment>
<protein>
    <submittedName>
        <fullName evidence="2">Uncharacterized protein</fullName>
    </submittedName>
</protein>
<keyword evidence="3" id="KW-1185">Reference proteome</keyword>
<dbReference type="Proteomes" id="UP001196413">
    <property type="component" value="Unassembled WGS sequence"/>
</dbReference>
<accession>A0AAD5QTE6</accession>
<dbReference type="AlphaFoldDB" id="A0AAD5QTE6"/>
<gene>
    <name evidence="2" type="ORF">KIN20_020252</name>
</gene>
<evidence type="ECO:0000313" key="3">
    <source>
        <dbReference type="Proteomes" id="UP001196413"/>
    </source>
</evidence>
<feature type="region of interest" description="Disordered" evidence="1">
    <location>
        <begin position="79"/>
        <end position="102"/>
    </location>
</feature>
<evidence type="ECO:0000256" key="1">
    <source>
        <dbReference type="SAM" id="MobiDB-lite"/>
    </source>
</evidence>
<proteinExistence type="predicted"/>
<name>A0AAD5QTE6_PARTN</name>
<dbReference type="EMBL" id="JAHQIW010004110">
    <property type="protein sequence ID" value="KAJ1361075.1"/>
    <property type="molecule type" value="Genomic_DNA"/>
</dbReference>
<reference evidence="2" key="1">
    <citation type="submission" date="2021-06" db="EMBL/GenBank/DDBJ databases">
        <title>Parelaphostrongylus tenuis whole genome reference sequence.</title>
        <authorList>
            <person name="Garwood T.J."/>
            <person name="Larsen P.A."/>
            <person name="Fountain-Jones N.M."/>
            <person name="Garbe J.R."/>
            <person name="Macchietto M.G."/>
            <person name="Kania S.A."/>
            <person name="Gerhold R.W."/>
            <person name="Richards J.E."/>
            <person name="Wolf T.M."/>
        </authorList>
    </citation>
    <scope>NUCLEOTIDE SEQUENCE</scope>
    <source>
        <strain evidence="2">MNPRO001-30</strain>
        <tissue evidence="2">Meninges</tissue>
    </source>
</reference>